<dbReference type="KEGG" id="cff:CFF8240_0891"/>
<sequence length="258" mass="29070">MSKNMVESRFQNDTSGNSSGVEHNLAKVGVASSNLVSRSIFILTTIFIIFSHNLFALTLAESLKIKIKEDIPNATINSISIEKPSSLPQDFSSYKLKDIFILSIRSNDGNFRALYEMPNKLNKSIFFKFKIDANVNVLVAIKDIDRDHILNLSDYEQKSVSLKEYDKEALKEAPKNIKLITRTRIKRGKILTNRQFKTLSDIKKGDLINAVLKDGALNIEVLVTALEDGNVGDIIQVRNENNQVFKANVISKNRVLIR</sequence>
<dbReference type="PANTHER" id="PTHR36307:SF1">
    <property type="entry name" value="FLAGELLA BASAL BODY P-RING FORMATION PROTEIN FLGA"/>
    <property type="match status" value="1"/>
</dbReference>
<evidence type="ECO:0000313" key="3">
    <source>
        <dbReference type="EMBL" id="ABK82369.1"/>
    </source>
</evidence>
<dbReference type="eggNOG" id="COG1261">
    <property type="taxonomic scope" value="Bacteria"/>
</dbReference>
<dbReference type="NCBIfam" id="TIGR03170">
    <property type="entry name" value="flgA_cterm"/>
    <property type="match status" value="1"/>
</dbReference>
<dbReference type="Proteomes" id="UP000000760">
    <property type="component" value="Chromosome"/>
</dbReference>
<evidence type="ECO:0000256" key="1">
    <source>
        <dbReference type="SAM" id="Phobius"/>
    </source>
</evidence>
<keyword evidence="1" id="KW-0472">Membrane</keyword>
<keyword evidence="1" id="KW-1133">Transmembrane helix</keyword>
<dbReference type="Gene3D" id="2.30.30.760">
    <property type="match status" value="1"/>
</dbReference>
<organism evidence="3 4">
    <name type="scientific">Campylobacter fetus subsp. fetus (strain 82-40)</name>
    <dbReference type="NCBI Taxonomy" id="360106"/>
    <lineage>
        <taxon>Bacteria</taxon>
        <taxon>Pseudomonadati</taxon>
        <taxon>Campylobacterota</taxon>
        <taxon>Epsilonproteobacteria</taxon>
        <taxon>Campylobacterales</taxon>
        <taxon>Campylobacteraceae</taxon>
        <taxon>Campylobacter</taxon>
    </lineage>
</organism>
<keyword evidence="3" id="KW-0282">Flagellum</keyword>
<dbReference type="HOGENOM" id="CLU_1092746_0_0_7"/>
<feature type="domain" description="Flagella basal body P-ring formation protein FlgA SAF" evidence="2">
    <location>
        <begin position="136"/>
        <end position="257"/>
    </location>
</feature>
<keyword evidence="3" id="KW-0969">Cilium</keyword>
<dbReference type="InterPro" id="IPR039246">
    <property type="entry name" value="Flagellar_FlgA"/>
</dbReference>
<accession>A0RPD0</accession>
<dbReference type="InterPro" id="IPR017585">
    <property type="entry name" value="SAF_FlgA"/>
</dbReference>
<feature type="transmembrane region" description="Helical" evidence="1">
    <location>
        <begin position="40"/>
        <end position="60"/>
    </location>
</feature>
<evidence type="ECO:0000259" key="2">
    <source>
        <dbReference type="Pfam" id="PF13144"/>
    </source>
</evidence>
<evidence type="ECO:0000313" key="4">
    <source>
        <dbReference type="Proteomes" id="UP000000760"/>
    </source>
</evidence>
<keyword evidence="3" id="KW-0966">Cell projection</keyword>
<gene>
    <name evidence="3" type="ordered locus">CFF8240_0891</name>
</gene>
<dbReference type="GO" id="GO:0044780">
    <property type="term" value="P:bacterial-type flagellum assembly"/>
    <property type="evidence" value="ECO:0007669"/>
    <property type="project" value="InterPro"/>
</dbReference>
<keyword evidence="1" id="KW-0812">Transmembrane</keyword>
<proteinExistence type="predicted"/>
<protein>
    <submittedName>
        <fullName evidence="3">Flagella basal body P-ring formation protein FlgA, putative</fullName>
    </submittedName>
</protein>
<dbReference type="EMBL" id="CP000487">
    <property type="protein sequence ID" value="ABK82369.1"/>
    <property type="molecule type" value="Genomic_DNA"/>
</dbReference>
<reference evidence="4" key="1">
    <citation type="submission" date="2006-11" db="EMBL/GenBank/DDBJ databases">
        <title>Sequence of Campylobacter fetus subsp. fetus 82-40.</title>
        <authorList>
            <person name="Fouts D.E."/>
            <person name="Nelson K.E."/>
        </authorList>
    </citation>
    <scope>NUCLEOTIDE SEQUENCE [LARGE SCALE GENOMIC DNA]</scope>
    <source>
        <strain evidence="4">82-40</strain>
    </source>
</reference>
<name>A0RPD0_CAMFF</name>
<dbReference type="PANTHER" id="PTHR36307">
    <property type="entry name" value="FLAGELLA BASAL BODY P-RING FORMATION PROTEIN FLGA"/>
    <property type="match status" value="1"/>
</dbReference>
<dbReference type="Pfam" id="PF13144">
    <property type="entry name" value="ChapFlgA"/>
    <property type="match status" value="1"/>
</dbReference>
<dbReference type="AlphaFoldDB" id="A0RPD0"/>